<reference evidence="1" key="1">
    <citation type="journal article" date="2018" name="DNA Res.">
        <title>Multiple hybrid de novo genome assembly of finger millet, an orphan allotetraploid crop.</title>
        <authorList>
            <person name="Hatakeyama M."/>
            <person name="Aluri S."/>
            <person name="Balachadran M.T."/>
            <person name="Sivarajan S.R."/>
            <person name="Patrignani A."/>
            <person name="Gruter S."/>
            <person name="Poveda L."/>
            <person name="Shimizu-Inatsugi R."/>
            <person name="Baeten J."/>
            <person name="Francoijs K.J."/>
            <person name="Nataraja K.N."/>
            <person name="Reddy Y.A.N."/>
            <person name="Phadnis S."/>
            <person name="Ravikumar R.L."/>
            <person name="Schlapbach R."/>
            <person name="Sreeman S.M."/>
            <person name="Shimizu K.K."/>
        </authorList>
    </citation>
    <scope>NUCLEOTIDE SEQUENCE</scope>
</reference>
<accession>A0AAV5BC87</accession>
<name>A0AAV5BC87_ELECO</name>
<dbReference type="AlphaFoldDB" id="A0AAV5BC87"/>
<dbReference type="Proteomes" id="UP001054889">
    <property type="component" value="Unassembled WGS sequence"/>
</dbReference>
<reference evidence="1" key="2">
    <citation type="submission" date="2021-12" db="EMBL/GenBank/DDBJ databases">
        <title>Resequencing data analysis of finger millet.</title>
        <authorList>
            <person name="Hatakeyama M."/>
            <person name="Aluri S."/>
            <person name="Balachadran M.T."/>
            <person name="Sivarajan S.R."/>
            <person name="Poveda L."/>
            <person name="Shimizu-Inatsugi R."/>
            <person name="Schlapbach R."/>
            <person name="Sreeman S.M."/>
            <person name="Shimizu K.K."/>
        </authorList>
    </citation>
    <scope>NUCLEOTIDE SEQUENCE</scope>
</reference>
<evidence type="ECO:0000313" key="1">
    <source>
        <dbReference type="EMBL" id="GJM84381.1"/>
    </source>
</evidence>
<comment type="caution">
    <text evidence="1">The sequence shown here is derived from an EMBL/GenBank/DDBJ whole genome shotgun (WGS) entry which is preliminary data.</text>
</comment>
<protein>
    <submittedName>
        <fullName evidence="1">Uncharacterized protein</fullName>
    </submittedName>
</protein>
<organism evidence="1 2">
    <name type="scientific">Eleusine coracana subsp. coracana</name>
    <dbReference type="NCBI Taxonomy" id="191504"/>
    <lineage>
        <taxon>Eukaryota</taxon>
        <taxon>Viridiplantae</taxon>
        <taxon>Streptophyta</taxon>
        <taxon>Embryophyta</taxon>
        <taxon>Tracheophyta</taxon>
        <taxon>Spermatophyta</taxon>
        <taxon>Magnoliopsida</taxon>
        <taxon>Liliopsida</taxon>
        <taxon>Poales</taxon>
        <taxon>Poaceae</taxon>
        <taxon>PACMAD clade</taxon>
        <taxon>Chloridoideae</taxon>
        <taxon>Cynodonteae</taxon>
        <taxon>Eleusininae</taxon>
        <taxon>Eleusine</taxon>
    </lineage>
</organism>
<sequence length="72" mass="7592">MANSSIRRGLNSDIILGPWTLWKHRNDCVFNGAPPSVATTVIMVSNEARLWNMVGAKGPALVTGAGGVEEVG</sequence>
<dbReference type="EMBL" id="BQKI01000001">
    <property type="protein sequence ID" value="GJM84381.1"/>
    <property type="molecule type" value="Genomic_DNA"/>
</dbReference>
<gene>
    <name evidence="1" type="primary">ga00043</name>
    <name evidence="1" type="ORF">PR202_ga00043</name>
</gene>
<proteinExistence type="predicted"/>
<keyword evidence="2" id="KW-1185">Reference proteome</keyword>
<evidence type="ECO:0000313" key="2">
    <source>
        <dbReference type="Proteomes" id="UP001054889"/>
    </source>
</evidence>